<sequence length="183" mass="20946">MQLASKESDIEQLREKLNDLQQRMENSSITSLQADETDKSRLEGWLSIPNRANIKRYGWKKQIFAHLSVQILYANEGECRKEADLEAVPQGDKTNCLAHKGHEFIPTLYHFPSNCEACAKPLWHVFKPPPALECRRCHVKCHRDHLDKKEDVIAPCKGRATGLVIAETEPKIYFAECNLTVSF</sequence>
<keyword evidence="1" id="KW-0479">Metal-binding</keyword>
<evidence type="ECO:0000256" key="2">
    <source>
        <dbReference type="ARBA" id="ARBA00022833"/>
    </source>
</evidence>
<organism evidence="5 6">
    <name type="scientific">Xenoophorus captivus</name>
    <dbReference type="NCBI Taxonomy" id="1517983"/>
    <lineage>
        <taxon>Eukaryota</taxon>
        <taxon>Metazoa</taxon>
        <taxon>Chordata</taxon>
        <taxon>Craniata</taxon>
        <taxon>Vertebrata</taxon>
        <taxon>Euteleostomi</taxon>
        <taxon>Actinopterygii</taxon>
        <taxon>Neopterygii</taxon>
        <taxon>Teleostei</taxon>
        <taxon>Neoteleostei</taxon>
        <taxon>Acanthomorphata</taxon>
        <taxon>Ovalentaria</taxon>
        <taxon>Atherinomorphae</taxon>
        <taxon>Cyprinodontiformes</taxon>
        <taxon>Goodeidae</taxon>
        <taxon>Xenoophorus</taxon>
    </lineage>
</organism>
<dbReference type="SUPFAM" id="SSF57889">
    <property type="entry name" value="Cysteine-rich domain"/>
    <property type="match status" value="1"/>
</dbReference>
<protein>
    <recommendedName>
        <fullName evidence="4">Phorbol-ester/DAG-type domain-containing protein</fullName>
    </recommendedName>
</protein>
<evidence type="ECO:0000313" key="6">
    <source>
        <dbReference type="Proteomes" id="UP001434883"/>
    </source>
</evidence>
<feature type="coiled-coil region" evidence="3">
    <location>
        <begin position="3"/>
        <end position="30"/>
    </location>
</feature>
<evidence type="ECO:0000313" key="5">
    <source>
        <dbReference type="EMBL" id="MEQ2215096.1"/>
    </source>
</evidence>
<feature type="domain" description="Phorbol-ester/DAG-type" evidence="4">
    <location>
        <begin position="101"/>
        <end position="156"/>
    </location>
</feature>
<comment type="caution">
    <text evidence="5">The sequence shown here is derived from an EMBL/GenBank/DDBJ whole genome shotgun (WGS) entry which is preliminary data.</text>
</comment>
<reference evidence="5 6" key="1">
    <citation type="submission" date="2021-06" db="EMBL/GenBank/DDBJ databases">
        <authorList>
            <person name="Palmer J.M."/>
        </authorList>
    </citation>
    <scope>NUCLEOTIDE SEQUENCE [LARGE SCALE GENOMIC DNA]</scope>
    <source>
        <strain evidence="5 6">XC_2019</strain>
        <tissue evidence="5">Muscle</tissue>
    </source>
</reference>
<keyword evidence="6" id="KW-1185">Reference proteome</keyword>
<keyword evidence="3" id="KW-0175">Coiled coil</keyword>
<dbReference type="InterPro" id="IPR002219">
    <property type="entry name" value="PKC_DAG/PE"/>
</dbReference>
<gene>
    <name evidence="5" type="ORF">XENOCAPTIV_027427</name>
</gene>
<dbReference type="EMBL" id="JAHRIN010067930">
    <property type="protein sequence ID" value="MEQ2215096.1"/>
    <property type="molecule type" value="Genomic_DNA"/>
</dbReference>
<dbReference type="Gene3D" id="3.30.60.20">
    <property type="match status" value="1"/>
</dbReference>
<name>A0ABV0S4U3_9TELE</name>
<evidence type="ECO:0000259" key="4">
    <source>
        <dbReference type="PROSITE" id="PS50081"/>
    </source>
</evidence>
<evidence type="ECO:0000256" key="3">
    <source>
        <dbReference type="SAM" id="Coils"/>
    </source>
</evidence>
<dbReference type="Proteomes" id="UP001434883">
    <property type="component" value="Unassembled WGS sequence"/>
</dbReference>
<proteinExistence type="predicted"/>
<dbReference type="InterPro" id="IPR046349">
    <property type="entry name" value="C1-like_sf"/>
</dbReference>
<dbReference type="SMART" id="SM00109">
    <property type="entry name" value="C1"/>
    <property type="match status" value="1"/>
</dbReference>
<accession>A0ABV0S4U3</accession>
<evidence type="ECO:0000256" key="1">
    <source>
        <dbReference type="ARBA" id="ARBA00022723"/>
    </source>
</evidence>
<keyword evidence="2" id="KW-0862">Zinc</keyword>
<dbReference type="PROSITE" id="PS50081">
    <property type="entry name" value="ZF_DAG_PE_2"/>
    <property type="match status" value="1"/>
</dbReference>